<comment type="caution">
    <text evidence="3">The sequence shown here is derived from an EMBL/GenBank/DDBJ whole genome shotgun (WGS) entry which is preliminary data.</text>
</comment>
<protein>
    <submittedName>
        <fullName evidence="3">Polymorphic toxin type 17 domain-containing protein</fullName>
    </submittedName>
</protein>
<dbReference type="EMBL" id="JBGFFX010000002">
    <property type="protein sequence ID" value="MEY8769541.1"/>
    <property type="molecule type" value="Genomic_DNA"/>
</dbReference>
<reference evidence="3 4" key="1">
    <citation type="submission" date="2024-07" db="EMBL/GenBank/DDBJ databases">
        <authorList>
            <person name="Hebao G."/>
        </authorList>
    </citation>
    <scope>NUCLEOTIDE SEQUENCE [LARGE SCALE GENOMIC DNA]</scope>
    <source>
        <strain evidence="3 4">ACCC 02193</strain>
    </source>
</reference>
<dbReference type="Pfam" id="PF21726">
    <property type="entry name" value="DUF6862"/>
    <property type="match status" value="1"/>
</dbReference>
<accession>A0ABV4E3Q0</accession>
<dbReference type="Proteomes" id="UP001565243">
    <property type="component" value="Unassembled WGS sequence"/>
</dbReference>
<dbReference type="InterPro" id="IPR049271">
    <property type="entry name" value="DUF6862"/>
</dbReference>
<evidence type="ECO:0000313" key="4">
    <source>
        <dbReference type="Proteomes" id="UP001565243"/>
    </source>
</evidence>
<dbReference type="InterPro" id="IPR029117">
    <property type="entry name" value="Ntox17"/>
</dbReference>
<feature type="domain" description="DUF6862" evidence="2">
    <location>
        <begin position="55"/>
        <end position="125"/>
    </location>
</feature>
<dbReference type="RefSeq" id="WP_369894838.1">
    <property type="nucleotide sequence ID" value="NZ_JBGFFX010000002.1"/>
</dbReference>
<gene>
    <name evidence="3" type="ORF">AB6T85_03680</name>
</gene>
<keyword evidence="4" id="KW-1185">Reference proteome</keyword>
<feature type="domain" description="Novel toxin 17" evidence="1">
    <location>
        <begin position="240"/>
        <end position="333"/>
    </location>
</feature>
<sequence length="334" mass="36045">MDNGVQKCASGLCVGTSECTEKQLLTHGKDRETSVTAADAVADEVVVENNWLSVQEADRKKQLETKRDYLKQELTPAEAKELATINQTGKARDEAIKAVCTDGNKGGSACGALVSPAQEALKKYGENVSYSLIYKDLYPHEAANLENILQGVDAGSISRDQAITAIAASTHRDWNDVAKDYDSAMQTQAIAVALAGMKGMQAGIPAKASKPSVPNADKNLNYVDEPPFNPGGTAGSAQPWSTKARINYVQLPNKGKIRYIPPEGYSPSQPLPRGPNNGYIDKFKNEWVKGPSRTAGQEFEWDVQLSRTGKAQLGWATRDGSHLNISLDGKVTHK</sequence>
<dbReference type="Pfam" id="PF15524">
    <property type="entry name" value="Ntox17"/>
    <property type="match status" value="1"/>
</dbReference>
<evidence type="ECO:0000259" key="1">
    <source>
        <dbReference type="Pfam" id="PF15524"/>
    </source>
</evidence>
<evidence type="ECO:0000313" key="3">
    <source>
        <dbReference type="EMBL" id="MEY8769541.1"/>
    </source>
</evidence>
<name>A0ABV4E3Q0_9GAMM</name>
<proteinExistence type="predicted"/>
<organism evidence="3 4">
    <name type="scientific">Erwinia aeris</name>
    <dbReference type="NCBI Taxonomy" id="3239803"/>
    <lineage>
        <taxon>Bacteria</taxon>
        <taxon>Pseudomonadati</taxon>
        <taxon>Pseudomonadota</taxon>
        <taxon>Gammaproteobacteria</taxon>
        <taxon>Enterobacterales</taxon>
        <taxon>Erwiniaceae</taxon>
        <taxon>Erwinia</taxon>
    </lineage>
</organism>
<evidence type="ECO:0000259" key="2">
    <source>
        <dbReference type="Pfam" id="PF21726"/>
    </source>
</evidence>